<dbReference type="Gene3D" id="2.170.140.10">
    <property type="entry name" value="Chitin binding domain"/>
    <property type="match status" value="1"/>
</dbReference>
<keyword evidence="2" id="KW-0732">Signal</keyword>
<evidence type="ECO:0000256" key="1">
    <source>
        <dbReference type="ARBA" id="ARBA00022669"/>
    </source>
</evidence>
<dbReference type="InterPro" id="IPR036508">
    <property type="entry name" value="Chitin-bd_dom_sf"/>
</dbReference>
<keyword evidence="3" id="KW-0677">Repeat</keyword>
<dbReference type="PROSITE" id="PS50940">
    <property type="entry name" value="CHIT_BIND_II"/>
    <property type="match status" value="1"/>
</dbReference>
<dbReference type="Pfam" id="PF01607">
    <property type="entry name" value="CBM_14"/>
    <property type="match status" value="1"/>
</dbReference>
<feature type="domain" description="Chitin-binding type-2" evidence="6">
    <location>
        <begin position="673"/>
        <end position="730"/>
    </location>
</feature>
<organism evidence="7 8">
    <name type="scientific">Cyphomyrmex costatus</name>
    <dbReference type="NCBI Taxonomy" id="456900"/>
    <lineage>
        <taxon>Eukaryota</taxon>
        <taxon>Metazoa</taxon>
        <taxon>Ecdysozoa</taxon>
        <taxon>Arthropoda</taxon>
        <taxon>Hexapoda</taxon>
        <taxon>Insecta</taxon>
        <taxon>Pterygota</taxon>
        <taxon>Neoptera</taxon>
        <taxon>Endopterygota</taxon>
        <taxon>Hymenoptera</taxon>
        <taxon>Apocrita</taxon>
        <taxon>Aculeata</taxon>
        <taxon>Formicoidea</taxon>
        <taxon>Formicidae</taxon>
        <taxon>Myrmicinae</taxon>
        <taxon>Cyphomyrmex</taxon>
    </lineage>
</organism>
<dbReference type="Proteomes" id="UP000078542">
    <property type="component" value="Unassembled WGS sequence"/>
</dbReference>
<evidence type="ECO:0000256" key="3">
    <source>
        <dbReference type="ARBA" id="ARBA00022737"/>
    </source>
</evidence>
<dbReference type="EMBL" id="KQ978239">
    <property type="protein sequence ID" value="KYM96046.1"/>
    <property type="molecule type" value="Genomic_DNA"/>
</dbReference>
<sequence length="733" mass="82818">MANINEKKLKIIDFVGPTMTTIEGRKLPTNRQILQLYFHKHIECHLTIRQSARAVVAEVHKKWSSAKIPVGSSKYHILKVEKLFHSWTNLKKSINKKSATQRRHEHDFVKNLDALFDIAAKDVMDKLADDDKLFLISQRDSGRRGFLPRSTSITVAPETQTDAIFSECRDIDAEVFSELLESDLSFSSPNFTTSCSSMELQPPHKKIKIINSEVAATCDRTGISNAAAVMLTGSIIRSLGLNVNDYVFSKTTFLRERKAHRERMSQQLKTNLKVGKLLVIHWDGKLLTGVDGRGKFDRLPIVLTSRGTEQLLGAPALDAAKGIDMASAIICTMNEWNVTDGVKALCFDTTSSNTGPHTGLCAVLEKKLDRSFLHLACRHHIAELLLRSVFETYWKGTNGPNIQLFQRFQKQWYNIDTSQYHSGMEDEQVAAIVMQKRDQILTFITEQFQTTRTPLLSPQDEFQSKICSDQNCGVSKDLLIGYIGLTLGGFAKVKSSNDADIIDMGSVTASVVITKTELRYPAQITKKNILQMSRRSLIKAVCILEDVYDKKTQIVNRLNDGKILRRSMVDGTEQNVLEMPNNTEENTEQTEIPNEEDFDIENLPQNENLRKIFVEERLIEAIRKRPPLWNFKLPVAQRGVRSKEKLWLDVIAVMKDIMIVDEAKKRWKSLSDEPKCPPYLIGLLPYHGNCTKFVQCAHGITYIMSCGLGTVFNPTIGVCDWPHNVRGCEGSNK</sequence>
<keyword evidence="4" id="KW-1015">Disulfide bond</keyword>
<keyword evidence="1" id="KW-0147">Chitin-binding</keyword>
<dbReference type="InterPro" id="IPR002557">
    <property type="entry name" value="Chitin-bd_dom"/>
</dbReference>
<dbReference type="SUPFAM" id="SSF57625">
    <property type="entry name" value="Invertebrate chitin-binding proteins"/>
    <property type="match status" value="1"/>
</dbReference>
<gene>
    <name evidence="7" type="ORF">ALC62_13296</name>
</gene>
<dbReference type="Pfam" id="PF10545">
    <property type="entry name" value="MADF_DNA_bdg"/>
    <property type="match status" value="1"/>
</dbReference>
<evidence type="ECO:0000313" key="7">
    <source>
        <dbReference type="EMBL" id="KYM96046.1"/>
    </source>
</evidence>
<protein>
    <submittedName>
        <fullName evidence="7">Chondroitin proteoglycan-2</fullName>
    </submittedName>
</protein>
<accession>A0A151IA54</accession>
<dbReference type="InterPro" id="IPR051940">
    <property type="entry name" value="Chitin_bind-dev_reg"/>
</dbReference>
<dbReference type="PANTHER" id="PTHR23301">
    <property type="entry name" value="CHITIN BINDING PERITROPHIN-A"/>
    <property type="match status" value="1"/>
</dbReference>
<evidence type="ECO:0000256" key="4">
    <source>
        <dbReference type="ARBA" id="ARBA00023157"/>
    </source>
</evidence>
<name>A0A151IA54_9HYME</name>
<evidence type="ECO:0000256" key="5">
    <source>
        <dbReference type="ARBA" id="ARBA00023180"/>
    </source>
</evidence>
<dbReference type="GO" id="GO:0005576">
    <property type="term" value="C:extracellular region"/>
    <property type="evidence" value="ECO:0007669"/>
    <property type="project" value="InterPro"/>
</dbReference>
<dbReference type="SMART" id="SM00494">
    <property type="entry name" value="ChtBD2"/>
    <property type="match status" value="1"/>
</dbReference>
<evidence type="ECO:0000256" key="2">
    <source>
        <dbReference type="ARBA" id="ARBA00022729"/>
    </source>
</evidence>
<dbReference type="InterPro" id="IPR006578">
    <property type="entry name" value="MADF-dom"/>
</dbReference>
<dbReference type="PANTHER" id="PTHR23301:SF0">
    <property type="entry name" value="CHITIN-BINDING TYPE-2 DOMAIN-CONTAINING PROTEIN-RELATED"/>
    <property type="match status" value="1"/>
</dbReference>
<keyword evidence="8" id="KW-1185">Reference proteome</keyword>
<evidence type="ECO:0000313" key="8">
    <source>
        <dbReference type="Proteomes" id="UP000078542"/>
    </source>
</evidence>
<dbReference type="AlphaFoldDB" id="A0A151IA54"/>
<keyword evidence="5" id="KW-0325">Glycoprotein</keyword>
<dbReference type="STRING" id="456900.A0A151IA54"/>
<proteinExistence type="predicted"/>
<reference evidence="7 8" key="1">
    <citation type="submission" date="2016-03" db="EMBL/GenBank/DDBJ databases">
        <title>Cyphomyrmex costatus WGS genome.</title>
        <authorList>
            <person name="Nygaard S."/>
            <person name="Hu H."/>
            <person name="Boomsma J."/>
            <person name="Zhang G."/>
        </authorList>
    </citation>
    <scope>NUCLEOTIDE SEQUENCE [LARGE SCALE GENOMIC DNA]</scope>
    <source>
        <strain evidence="7">MS0001</strain>
        <tissue evidence="7">Whole body</tissue>
    </source>
</reference>
<dbReference type="GO" id="GO:0008061">
    <property type="term" value="F:chitin binding"/>
    <property type="evidence" value="ECO:0007669"/>
    <property type="project" value="UniProtKB-KW"/>
</dbReference>
<evidence type="ECO:0000259" key="6">
    <source>
        <dbReference type="PROSITE" id="PS50940"/>
    </source>
</evidence>